<dbReference type="PANTHER" id="PTHR30292">
    <property type="entry name" value="UNCHARACTERIZED PROTEIN YBGL-RELATED"/>
    <property type="match status" value="1"/>
</dbReference>
<protein>
    <submittedName>
        <fullName evidence="1">LamB/YcsF family protein</fullName>
    </submittedName>
</protein>
<dbReference type="InterPro" id="IPR011330">
    <property type="entry name" value="Glyco_hydro/deAcase_b/a-brl"/>
</dbReference>
<dbReference type="SUPFAM" id="SSF88713">
    <property type="entry name" value="Glycoside hydrolase/deacetylase"/>
    <property type="match status" value="1"/>
</dbReference>
<proteinExistence type="predicted"/>
<dbReference type="CDD" id="cd10787">
    <property type="entry name" value="LamB_YcsF_like"/>
    <property type="match status" value="1"/>
</dbReference>
<evidence type="ECO:0000313" key="1">
    <source>
        <dbReference type="EMBL" id="MCM8750274.1"/>
    </source>
</evidence>
<organism evidence="1 2">
    <name type="scientific">Thermalbibacter longus</name>
    <dbReference type="NCBI Taxonomy" id="2951981"/>
    <lineage>
        <taxon>Bacteria</taxon>
        <taxon>Pseudomonadati</taxon>
        <taxon>Thermomicrobiota</taxon>
        <taxon>Thermomicrobia</taxon>
        <taxon>Thermomicrobiales</taxon>
        <taxon>Thermomicrobiaceae</taxon>
        <taxon>Thermalbibacter</taxon>
    </lineage>
</organism>
<comment type="caution">
    <text evidence="1">The sequence shown here is derived from an EMBL/GenBank/DDBJ whole genome shotgun (WGS) entry which is preliminary data.</text>
</comment>
<dbReference type="Gene3D" id="3.20.20.370">
    <property type="entry name" value="Glycoside hydrolase/deacetylase"/>
    <property type="match status" value="1"/>
</dbReference>
<dbReference type="InterPro" id="IPR005501">
    <property type="entry name" value="LamB/YcsF/PxpA-like"/>
</dbReference>
<gene>
    <name evidence="1" type="ORF">NET02_14060</name>
</gene>
<dbReference type="NCBIfam" id="NF003816">
    <property type="entry name" value="PRK05406.1-5"/>
    <property type="match status" value="1"/>
</dbReference>
<evidence type="ECO:0000313" key="2">
    <source>
        <dbReference type="Proteomes" id="UP001165306"/>
    </source>
</evidence>
<dbReference type="NCBIfam" id="NF003814">
    <property type="entry name" value="PRK05406.1-3"/>
    <property type="match status" value="1"/>
</dbReference>
<dbReference type="EMBL" id="JAMSLR010000013">
    <property type="protein sequence ID" value="MCM8750274.1"/>
    <property type="molecule type" value="Genomic_DNA"/>
</dbReference>
<dbReference type="AlphaFoldDB" id="A0AA41WBX6"/>
<dbReference type="Pfam" id="PF03746">
    <property type="entry name" value="LamB_YcsF"/>
    <property type="match status" value="1"/>
</dbReference>
<dbReference type="RefSeq" id="WP_284058062.1">
    <property type="nucleotide sequence ID" value="NZ_JAMSLR010000013.1"/>
</dbReference>
<dbReference type="PANTHER" id="PTHR30292:SF0">
    <property type="entry name" value="5-OXOPROLINASE SUBUNIT A"/>
    <property type="match status" value="1"/>
</dbReference>
<sequence>MARAIDINCDMGESFGRWTLGNDAALMPLITSANIACGWHAGDPATMRETVRLAVEHGVGIGAHVAFPDLLGFGRRRMDVSPEEVYEYTLYQAGALQAFAQAAGSRLQHVKPHGAFYVMCSQNQELCEALCRAIKALGDDVALVMMGEIAPRAAAAVGVPHAAEGYVDLNYNAQGQLVLERRKQAWDPDEVARRAEELALEGRIRTVDGTDLHAQVQTICIHGDAPNAPDIARRVRERLTQAGVEVRPLREVLARR</sequence>
<dbReference type="Proteomes" id="UP001165306">
    <property type="component" value="Unassembled WGS sequence"/>
</dbReference>
<dbReference type="GO" id="GO:0005975">
    <property type="term" value="P:carbohydrate metabolic process"/>
    <property type="evidence" value="ECO:0007669"/>
    <property type="project" value="InterPro"/>
</dbReference>
<name>A0AA41WBX6_9BACT</name>
<accession>A0AA41WBX6</accession>
<reference evidence="1" key="1">
    <citation type="submission" date="2022-06" db="EMBL/GenBank/DDBJ databases">
        <title>CFH 74404 Thermomicrobiaceae sp.</title>
        <authorList>
            <person name="Ming H."/>
            <person name="Li W.-J."/>
            <person name="Zhao Z."/>
        </authorList>
    </citation>
    <scope>NUCLEOTIDE SEQUENCE</scope>
    <source>
        <strain evidence="1">CFH 74404</strain>
    </source>
</reference>
<keyword evidence="2" id="KW-1185">Reference proteome</keyword>